<keyword evidence="2" id="KW-0472">Membrane</keyword>
<dbReference type="PANTHER" id="PTHR35094:SF7">
    <property type="entry name" value="LEUCINE-RICH REPEAT EXTENSIN-LIKE PROTEIN 2"/>
    <property type="match status" value="1"/>
</dbReference>
<keyword evidence="2" id="KW-1133">Transmembrane helix</keyword>
<organism evidence="3 4">
    <name type="scientific">Camellia sinensis var. sinensis</name>
    <name type="common">China tea</name>
    <dbReference type="NCBI Taxonomy" id="542762"/>
    <lineage>
        <taxon>Eukaryota</taxon>
        <taxon>Viridiplantae</taxon>
        <taxon>Streptophyta</taxon>
        <taxon>Embryophyta</taxon>
        <taxon>Tracheophyta</taxon>
        <taxon>Spermatophyta</taxon>
        <taxon>Magnoliopsida</taxon>
        <taxon>eudicotyledons</taxon>
        <taxon>Gunneridae</taxon>
        <taxon>Pentapetalae</taxon>
        <taxon>asterids</taxon>
        <taxon>Ericales</taxon>
        <taxon>Theaceae</taxon>
        <taxon>Camellia</taxon>
    </lineage>
</organism>
<evidence type="ECO:0000256" key="1">
    <source>
        <dbReference type="SAM" id="MobiDB-lite"/>
    </source>
</evidence>
<feature type="compositionally biased region" description="Pro residues" evidence="1">
    <location>
        <begin position="66"/>
        <end position="80"/>
    </location>
</feature>
<dbReference type="EMBL" id="SDRB02010554">
    <property type="protein sequence ID" value="THG05827.1"/>
    <property type="molecule type" value="Genomic_DNA"/>
</dbReference>
<feature type="region of interest" description="Disordered" evidence="1">
    <location>
        <begin position="66"/>
        <end position="85"/>
    </location>
</feature>
<evidence type="ECO:0000313" key="3">
    <source>
        <dbReference type="EMBL" id="THG05827.1"/>
    </source>
</evidence>
<evidence type="ECO:0000256" key="2">
    <source>
        <dbReference type="SAM" id="Phobius"/>
    </source>
</evidence>
<protein>
    <submittedName>
        <fullName evidence="3">Uncharacterized protein</fullName>
    </submittedName>
</protein>
<keyword evidence="4" id="KW-1185">Reference proteome</keyword>
<sequence>MWSSTHQWCHQAPLMILTLLISIWIPVNATFLRKLDETLVPQTLNPGMKCTVCSCANPCDQQLPPPLPPPPPPPPPPPNFPSSQYCSPPPPPPRFVYFTGQQGNLYPIDPYDSIYSTAVWNVMNLQVLVWGGLLADDTYPYVCPYPCLPPPIATSNYPPPPLPPSPPVPTVCLPPLPPSSSVYYYPPPSEYYSPPSASSATGLFIGNSYSSINGLDFKLDFAIIVVIDF</sequence>
<comment type="caution">
    <text evidence="3">The sequence shown here is derived from an EMBL/GenBank/DDBJ whole genome shotgun (WGS) entry which is preliminary data.</text>
</comment>
<feature type="transmembrane region" description="Helical" evidence="2">
    <location>
        <begin position="12"/>
        <end position="32"/>
    </location>
</feature>
<evidence type="ECO:0000313" key="4">
    <source>
        <dbReference type="Proteomes" id="UP000306102"/>
    </source>
</evidence>
<accession>A0A4V3WLR7</accession>
<reference evidence="3 4" key="1">
    <citation type="journal article" date="2018" name="Proc. Natl. Acad. Sci. U.S.A.">
        <title>Draft genome sequence of Camellia sinensis var. sinensis provides insights into the evolution of the tea genome and tea quality.</title>
        <authorList>
            <person name="Wei C."/>
            <person name="Yang H."/>
            <person name="Wang S."/>
            <person name="Zhao J."/>
            <person name="Liu C."/>
            <person name="Gao L."/>
            <person name="Xia E."/>
            <person name="Lu Y."/>
            <person name="Tai Y."/>
            <person name="She G."/>
            <person name="Sun J."/>
            <person name="Cao H."/>
            <person name="Tong W."/>
            <person name="Gao Q."/>
            <person name="Li Y."/>
            <person name="Deng W."/>
            <person name="Jiang X."/>
            <person name="Wang W."/>
            <person name="Chen Q."/>
            <person name="Zhang S."/>
            <person name="Li H."/>
            <person name="Wu J."/>
            <person name="Wang P."/>
            <person name="Li P."/>
            <person name="Shi C."/>
            <person name="Zheng F."/>
            <person name="Jian J."/>
            <person name="Huang B."/>
            <person name="Shan D."/>
            <person name="Shi M."/>
            <person name="Fang C."/>
            <person name="Yue Y."/>
            <person name="Li F."/>
            <person name="Li D."/>
            <person name="Wei S."/>
            <person name="Han B."/>
            <person name="Jiang C."/>
            <person name="Yin Y."/>
            <person name="Xia T."/>
            <person name="Zhang Z."/>
            <person name="Bennetzen J.L."/>
            <person name="Zhao S."/>
            <person name="Wan X."/>
        </authorList>
    </citation>
    <scope>NUCLEOTIDE SEQUENCE [LARGE SCALE GENOMIC DNA]</scope>
    <source>
        <strain evidence="4">cv. Shuchazao</strain>
        <tissue evidence="3">Leaf</tissue>
    </source>
</reference>
<proteinExistence type="predicted"/>
<dbReference type="AlphaFoldDB" id="A0A4V3WLR7"/>
<dbReference type="Proteomes" id="UP000306102">
    <property type="component" value="Unassembled WGS sequence"/>
</dbReference>
<dbReference type="STRING" id="542762.A0A4V3WLR7"/>
<dbReference type="PANTHER" id="PTHR35094">
    <property type="entry name" value="LEUCINE-RICH REPEAT EXTENSIN-LIKE PROTEIN 2"/>
    <property type="match status" value="1"/>
</dbReference>
<gene>
    <name evidence="3" type="ORF">TEA_009004</name>
</gene>
<keyword evidence="2" id="KW-0812">Transmembrane</keyword>
<name>A0A4V3WLR7_CAMSN</name>